<reference evidence="2" key="1">
    <citation type="journal article" date="2023" name="Mol. Biol. Evol.">
        <title>Third-Generation Sequencing Reveals the Adaptive Role of the Epigenome in Three Deep-Sea Polychaetes.</title>
        <authorList>
            <person name="Perez M."/>
            <person name="Aroh O."/>
            <person name="Sun Y."/>
            <person name="Lan Y."/>
            <person name="Juniper S.K."/>
            <person name="Young C.R."/>
            <person name="Angers B."/>
            <person name="Qian P.Y."/>
        </authorList>
    </citation>
    <scope>NUCLEOTIDE SEQUENCE</scope>
    <source>
        <strain evidence="2">P08H-3</strain>
    </source>
</reference>
<dbReference type="Proteomes" id="UP001208570">
    <property type="component" value="Unassembled WGS sequence"/>
</dbReference>
<dbReference type="SUPFAM" id="SSF52200">
    <property type="entry name" value="Toll/Interleukin receptor TIR domain"/>
    <property type="match status" value="1"/>
</dbReference>
<dbReference type="PANTHER" id="PTHR46270">
    <property type="entry name" value="ARMADILLO-TYPE FOLD-RELATED"/>
    <property type="match status" value="1"/>
</dbReference>
<feature type="domain" description="TIR" evidence="1">
    <location>
        <begin position="247"/>
        <end position="363"/>
    </location>
</feature>
<dbReference type="Gene3D" id="3.40.50.10140">
    <property type="entry name" value="Toll/interleukin-1 receptor homology (TIR) domain"/>
    <property type="match status" value="1"/>
</dbReference>
<gene>
    <name evidence="2" type="ORF">LSH36_108g03040</name>
</gene>
<dbReference type="AlphaFoldDB" id="A0AAD9NAW8"/>
<comment type="caution">
    <text evidence="2">The sequence shown here is derived from an EMBL/GenBank/DDBJ whole genome shotgun (WGS) entry which is preliminary data.</text>
</comment>
<evidence type="ECO:0000313" key="2">
    <source>
        <dbReference type="EMBL" id="KAK2161873.1"/>
    </source>
</evidence>
<name>A0AAD9NAW8_9ANNE</name>
<dbReference type="InterPro" id="IPR000157">
    <property type="entry name" value="TIR_dom"/>
</dbReference>
<keyword evidence="3" id="KW-1185">Reference proteome</keyword>
<dbReference type="GO" id="GO:0007165">
    <property type="term" value="P:signal transduction"/>
    <property type="evidence" value="ECO:0007669"/>
    <property type="project" value="InterPro"/>
</dbReference>
<dbReference type="PANTHER" id="PTHR46270:SF2">
    <property type="entry name" value="TIR DOMAIN-CONTAINING PROTEIN"/>
    <property type="match status" value="1"/>
</dbReference>
<dbReference type="EMBL" id="JAODUP010000108">
    <property type="protein sequence ID" value="KAK2161873.1"/>
    <property type="molecule type" value="Genomic_DNA"/>
</dbReference>
<sequence>EAGYRTWVDYEQNSGSTLEERIQAITNSAVVLICASETYKQSSKCRTGLIRCYFYVNKIQSLSECELVINGAVDILGANVSHKPYLDQESNQIVQEHYLQKGDANRKSIATVLITSIISEGENMMLADTGSIAFIVTTLKSAVRSGPKRRHDGYTVTELAKCSSRMALNDENKAKNAVAARIVWILSFKKDIRKKIKTKKCLLGALNKLKYSQDENTRTSAEGALWTIHKKKYKTKAHTDVASKKHIFNSYDWSNQEMAKMINENLKKSGYNTWIDVENMSGSTLEAMSEAVDNSLVVLICGSEAYKDSANCRAEAEYTFQLKKDIVPLMMQRYYKPSGWLGMLFGSRHYINFDGKYEFDEAFQIY</sequence>
<protein>
    <recommendedName>
        <fullName evidence="1">TIR domain-containing protein</fullName>
    </recommendedName>
</protein>
<feature type="non-terminal residue" evidence="2">
    <location>
        <position position="1"/>
    </location>
</feature>
<evidence type="ECO:0000313" key="3">
    <source>
        <dbReference type="Proteomes" id="UP001208570"/>
    </source>
</evidence>
<accession>A0AAD9NAW8</accession>
<organism evidence="2 3">
    <name type="scientific">Paralvinella palmiformis</name>
    <dbReference type="NCBI Taxonomy" id="53620"/>
    <lineage>
        <taxon>Eukaryota</taxon>
        <taxon>Metazoa</taxon>
        <taxon>Spiralia</taxon>
        <taxon>Lophotrochozoa</taxon>
        <taxon>Annelida</taxon>
        <taxon>Polychaeta</taxon>
        <taxon>Sedentaria</taxon>
        <taxon>Canalipalpata</taxon>
        <taxon>Terebellida</taxon>
        <taxon>Terebelliformia</taxon>
        <taxon>Alvinellidae</taxon>
        <taxon>Paralvinella</taxon>
    </lineage>
</organism>
<evidence type="ECO:0000259" key="1">
    <source>
        <dbReference type="Pfam" id="PF13676"/>
    </source>
</evidence>
<dbReference type="Pfam" id="PF13676">
    <property type="entry name" value="TIR_2"/>
    <property type="match status" value="1"/>
</dbReference>
<dbReference type="InterPro" id="IPR035897">
    <property type="entry name" value="Toll_tir_struct_dom_sf"/>
</dbReference>
<proteinExistence type="predicted"/>